<protein>
    <submittedName>
        <fullName evidence="2">Uncharacterized protein</fullName>
    </submittedName>
</protein>
<accession>A0A8S9NME5</accession>
<sequence length="183" mass="21384">MTTTTTRGCSRRGERGEKEARRREREGRDAAKRERREMARAFGLIPVDLDAWKLRRRAKSHDSLHYLEAMVKIFSACSEKIILTLTRIREHPSTFYFLYYNLEVFSSQMDRSEAMVKFQCSGVLAEILQQIMGKGLIPVDLDVWKLRRRAKSHGSLHYLEAMIKIFSACSEKIILKSEKLLRE</sequence>
<feature type="region of interest" description="Disordered" evidence="1">
    <location>
        <begin position="1"/>
        <end position="32"/>
    </location>
</feature>
<dbReference type="Proteomes" id="UP000712600">
    <property type="component" value="Unassembled WGS sequence"/>
</dbReference>
<evidence type="ECO:0000313" key="2">
    <source>
        <dbReference type="EMBL" id="KAF3502203.1"/>
    </source>
</evidence>
<comment type="caution">
    <text evidence="2">The sequence shown here is derived from an EMBL/GenBank/DDBJ whole genome shotgun (WGS) entry which is preliminary data.</text>
</comment>
<evidence type="ECO:0000313" key="3">
    <source>
        <dbReference type="Proteomes" id="UP000712600"/>
    </source>
</evidence>
<dbReference type="AlphaFoldDB" id="A0A8S9NME5"/>
<name>A0A8S9NME5_BRACR</name>
<proteinExistence type="predicted"/>
<evidence type="ECO:0000256" key="1">
    <source>
        <dbReference type="SAM" id="MobiDB-lite"/>
    </source>
</evidence>
<feature type="compositionally biased region" description="Basic and acidic residues" evidence="1">
    <location>
        <begin position="11"/>
        <end position="32"/>
    </location>
</feature>
<reference evidence="2" key="1">
    <citation type="submission" date="2019-12" db="EMBL/GenBank/DDBJ databases">
        <title>Genome sequencing and annotation of Brassica cretica.</title>
        <authorList>
            <person name="Studholme D.J."/>
            <person name="Sarris P."/>
        </authorList>
    </citation>
    <scope>NUCLEOTIDE SEQUENCE</scope>
    <source>
        <strain evidence="2">PFS-109/04</strain>
        <tissue evidence="2">Leaf</tissue>
    </source>
</reference>
<dbReference type="EMBL" id="QGKX02001621">
    <property type="protein sequence ID" value="KAF3502203.1"/>
    <property type="molecule type" value="Genomic_DNA"/>
</dbReference>
<organism evidence="2 3">
    <name type="scientific">Brassica cretica</name>
    <name type="common">Mustard</name>
    <dbReference type="NCBI Taxonomy" id="69181"/>
    <lineage>
        <taxon>Eukaryota</taxon>
        <taxon>Viridiplantae</taxon>
        <taxon>Streptophyta</taxon>
        <taxon>Embryophyta</taxon>
        <taxon>Tracheophyta</taxon>
        <taxon>Spermatophyta</taxon>
        <taxon>Magnoliopsida</taxon>
        <taxon>eudicotyledons</taxon>
        <taxon>Gunneridae</taxon>
        <taxon>Pentapetalae</taxon>
        <taxon>rosids</taxon>
        <taxon>malvids</taxon>
        <taxon>Brassicales</taxon>
        <taxon>Brassicaceae</taxon>
        <taxon>Brassiceae</taxon>
        <taxon>Brassica</taxon>
    </lineage>
</organism>
<gene>
    <name evidence="2" type="ORF">F2Q69_00041905</name>
</gene>